<evidence type="ECO:0000256" key="11">
    <source>
        <dbReference type="RuleBase" id="RU363031"/>
    </source>
</evidence>
<protein>
    <recommendedName>
        <fullName evidence="9">DNA-directed RNA polymerase subunit beta</fullName>
        <ecNumber evidence="9">2.7.7.6</ecNumber>
    </recommendedName>
    <alternativeName>
        <fullName evidence="9">PEP</fullName>
    </alternativeName>
    <alternativeName>
        <fullName evidence="9">Plastid-encoded RNA polymerase subunit beta</fullName>
        <shortName evidence="9">RNA polymerase subunit beta</shortName>
    </alternativeName>
</protein>
<dbReference type="EC" id="2.7.7.6" evidence="9"/>
<geneLocation type="chloroplast" evidence="16"/>
<dbReference type="Gene3D" id="3.90.1800.10">
    <property type="entry name" value="RNA polymerase alpha subunit dimerisation domain"/>
    <property type="match status" value="1"/>
</dbReference>
<dbReference type="InterPro" id="IPR014724">
    <property type="entry name" value="RNA_pol_RPB2_OB-fold"/>
</dbReference>
<evidence type="ECO:0000259" key="12">
    <source>
        <dbReference type="Pfam" id="PF00562"/>
    </source>
</evidence>
<dbReference type="AlphaFoldDB" id="A0A2P0QH21"/>
<evidence type="ECO:0000256" key="10">
    <source>
        <dbReference type="RuleBase" id="RU000434"/>
    </source>
</evidence>
<keyword evidence="16" id="KW-0150">Chloroplast</keyword>
<dbReference type="GO" id="GO:0000428">
    <property type="term" value="C:DNA-directed RNA polymerase complex"/>
    <property type="evidence" value="ECO:0007669"/>
    <property type="project" value="UniProtKB-KW"/>
</dbReference>
<comment type="subunit">
    <text evidence="7 9 11">In plastids the minimal PEP RNA polymerase catalytic core is composed of four subunits: alpha, beta, beta', and beta''. When a (nuclear-encoded) sigma factor is associated with the core the holoenzyme is formed, which can initiate transcription.</text>
</comment>
<feature type="domain" description="DNA-directed RNA polymerase subunit 2 hybrid-binding" evidence="12">
    <location>
        <begin position="626"/>
        <end position="1010"/>
    </location>
</feature>
<dbReference type="Pfam" id="PF04565">
    <property type="entry name" value="RNA_pol_Rpb2_3"/>
    <property type="match status" value="1"/>
</dbReference>
<dbReference type="GO" id="GO:0032549">
    <property type="term" value="F:ribonucleoside binding"/>
    <property type="evidence" value="ECO:0007669"/>
    <property type="project" value="InterPro"/>
</dbReference>
<evidence type="ECO:0000256" key="7">
    <source>
        <dbReference type="ARBA" id="ARBA00026088"/>
    </source>
</evidence>
<feature type="domain" description="RNA polymerase Rpb2" evidence="15">
    <location>
        <begin position="278"/>
        <end position="344"/>
    </location>
</feature>
<comment type="subcellular location">
    <subcellularLocation>
        <location evidence="9">Plastid</location>
        <location evidence="9">Chloroplast</location>
    </subcellularLocation>
</comment>
<evidence type="ECO:0000259" key="13">
    <source>
        <dbReference type="Pfam" id="PF04560"/>
    </source>
</evidence>
<evidence type="ECO:0000256" key="1">
    <source>
        <dbReference type="ARBA" id="ARBA00004026"/>
    </source>
</evidence>
<dbReference type="InterPro" id="IPR015712">
    <property type="entry name" value="DNA-dir_RNA_pol_su2"/>
</dbReference>
<dbReference type="GO" id="GO:0003899">
    <property type="term" value="F:DNA-directed RNA polymerase activity"/>
    <property type="evidence" value="ECO:0007669"/>
    <property type="project" value="UniProtKB-UniRule"/>
</dbReference>
<dbReference type="Gene3D" id="3.90.1100.10">
    <property type="match status" value="1"/>
</dbReference>
<evidence type="ECO:0000256" key="6">
    <source>
        <dbReference type="ARBA" id="ARBA00023163"/>
    </source>
</evidence>
<dbReference type="HAMAP" id="MF_01321">
    <property type="entry name" value="RNApol_bact_RpoB"/>
    <property type="match status" value="1"/>
</dbReference>
<dbReference type="InterPro" id="IPR007645">
    <property type="entry name" value="RNA_pol_Rpb2_3"/>
</dbReference>
<keyword evidence="3 9" id="KW-0240">DNA-directed RNA polymerase</keyword>
<evidence type="ECO:0000256" key="8">
    <source>
        <dbReference type="ARBA" id="ARBA00048552"/>
    </source>
</evidence>
<dbReference type="SUPFAM" id="SSF64484">
    <property type="entry name" value="beta and beta-prime subunits of DNA dependent RNA-polymerase"/>
    <property type="match status" value="1"/>
</dbReference>
<dbReference type="GO" id="GO:0009507">
    <property type="term" value="C:chloroplast"/>
    <property type="evidence" value="ECO:0007669"/>
    <property type="project" value="UniProtKB-SubCell"/>
</dbReference>
<dbReference type="EMBL" id="KY819063">
    <property type="protein sequence ID" value="ARO74070.1"/>
    <property type="molecule type" value="Genomic_DNA"/>
</dbReference>
<feature type="domain" description="RNA polymerase Rpb2" evidence="14">
    <location>
        <begin position="57"/>
        <end position="223"/>
    </location>
</feature>
<dbReference type="InterPro" id="IPR010243">
    <property type="entry name" value="RNA_pol_bsu_bac"/>
</dbReference>
<evidence type="ECO:0000259" key="14">
    <source>
        <dbReference type="Pfam" id="PF04561"/>
    </source>
</evidence>
<dbReference type="Pfam" id="PF00562">
    <property type="entry name" value="RNA_pol_Rpb2_6"/>
    <property type="match status" value="1"/>
</dbReference>
<dbReference type="CDD" id="cd00653">
    <property type="entry name" value="RNA_pol_B_RPB2"/>
    <property type="match status" value="1"/>
</dbReference>
<keyword evidence="16" id="KW-0934">Plastid</keyword>
<keyword evidence="5 9" id="KW-0548">Nucleotidyltransferase</keyword>
<dbReference type="Gene3D" id="2.40.50.100">
    <property type="match status" value="2"/>
</dbReference>
<feature type="domain" description="RNA polymerase Rpb2" evidence="13">
    <location>
        <begin position="1012"/>
        <end position="1085"/>
    </location>
</feature>
<dbReference type="Gene3D" id="2.40.270.10">
    <property type="entry name" value="DNA-directed RNA polymerase, subunit 2, domain 6"/>
    <property type="match status" value="2"/>
</dbReference>
<dbReference type="InterPro" id="IPR007642">
    <property type="entry name" value="RNA_pol_Rpb2_2"/>
</dbReference>
<dbReference type="PANTHER" id="PTHR20856">
    <property type="entry name" value="DNA-DIRECTED RNA POLYMERASE I SUBUNIT 2"/>
    <property type="match status" value="1"/>
</dbReference>
<dbReference type="InterPro" id="IPR037034">
    <property type="entry name" value="RNA_pol_Rpb2_2_sf"/>
</dbReference>
<evidence type="ECO:0000256" key="4">
    <source>
        <dbReference type="ARBA" id="ARBA00022679"/>
    </source>
</evidence>
<evidence type="ECO:0000313" key="16">
    <source>
        <dbReference type="EMBL" id="ARO74070.1"/>
    </source>
</evidence>
<evidence type="ECO:0000256" key="2">
    <source>
        <dbReference type="ARBA" id="ARBA00006835"/>
    </source>
</evidence>
<gene>
    <name evidence="9 16" type="primary">rpoB</name>
</gene>
<evidence type="ECO:0000256" key="9">
    <source>
        <dbReference type="HAMAP-Rule" id="MF_01321"/>
    </source>
</evidence>
<name>A0A2P0QH21_9CHLO</name>
<organism evidence="16">
    <name type="scientific">Bryopsis sp. HV04063</name>
    <dbReference type="NCBI Taxonomy" id="1979421"/>
    <lineage>
        <taxon>Eukaryota</taxon>
        <taxon>Viridiplantae</taxon>
        <taxon>Chlorophyta</taxon>
        <taxon>core chlorophytes</taxon>
        <taxon>Ulvophyceae</taxon>
        <taxon>TCBD clade</taxon>
        <taxon>Bryopsidales</taxon>
        <taxon>Bryopsidineae</taxon>
        <taxon>Bryopsidaceae</taxon>
        <taxon>Bryopsis</taxon>
    </lineage>
</organism>
<dbReference type="GO" id="GO:0006351">
    <property type="term" value="P:DNA-templated transcription"/>
    <property type="evidence" value="ECO:0007669"/>
    <property type="project" value="UniProtKB-UniRule"/>
</dbReference>
<dbReference type="GeneID" id="37277534"/>
<keyword evidence="4 9" id="KW-0808">Transferase</keyword>
<dbReference type="RefSeq" id="YP_009472466.1">
    <property type="nucleotide sequence ID" value="NC_037363.1"/>
</dbReference>
<proteinExistence type="inferred from homology"/>
<dbReference type="InterPro" id="IPR007641">
    <property type="entry name" value="RNA_pol_Rpb2_7"/>
</dbReference>
<comment type="catalytic activity">
    <reaction evidence="8 9 11">
        <text>RNA(n) + a ribonucleoside 5'-triphosphate = RNA(n+1) + diphosphate</text>
        <dbReference type="Rhea" id="RHEA:21248"/>
        <dbReference type="Rhea" id="RHEA-COMP:14527"/>
        <dbReference type="Rhea" id="RHEA-COMP:17342"/>
        <dbReference type="ChEBI" id="CHEBI:33019"/>
        <dbReference type="ChEBI" id="CHEBI:61557"/>
        <dbReference type="ChEBI" id="CHEBI:140395"/>
        <dbReference type="EC" id="2.7.7.6"/>
    </reaction>
</comment>
<dbReference type="Gene3D" id="3.90.1110.10">
    <property type="entry name" value="RNA polymerase Rpb2, domain 2"/>
    <property type="match status" value="1"/>
</dbReference>
<dbReference type="Gene3D" id="2.30.150.10">
    <property type="entry name" value="DNA-directed RNA polymerase, beta subunit, external 1 domain"/>
    <property type="match status" value="1"/>
</dbReference>
<dbReference type="PROSITE" id="PS01166">
    <property type="entry name" value="RNA_POL_BETA"/>
    <property type="match status" value="1"/>
</dbReference>
<dbReference type="Pfam" id="PF04561">
    <property type="entry name" value="RNA_pol_Rpb2_2"/>
    <property type="match status" value="1"/>
</dbReference>
<dbReference type="GO" id="GO:0003677">
    <property type="term" value="F:DNA binding"/>
    <property type="evidence" value="ECO:0007669"/>
    <property type="project" value="UniProtKB-UniRule"/>
</dbReference>
<keyword evidence="6 9" id="KW-0804">Transcription</keyword>
<accession>A0A2P0QH21</accession>
<comment type="similarity">
    <text evidence="2 9 10">Belongs to the RNA polymerase beta chain family.</text>
</comment>
<sequence>MHNRKKKIQFQWIFLGNLPIMTKRGHFIINGTPRVLVNQIIRVAGVYYQQQVNKIIQKNKKQIYRTFYVDIISTRGVWLRFELDKKRQIWVRMKKTPKIPVFIFLKFMGFSKKILLAYMDNLKPKFFKKTKNQTQNFLFYLTQNFKLDHNFQQTFIYRKFFNSKIYDLGLIGRKSLNYKLGLRTQETILTPSDFLKITYSLLDLPNHQDLLDDIDNLSNRRIRTVGELLKIQLFQAIFRLNKILEEKMKKNEAIASFFTTRPMNSVFREFFGSCQLSQFLDQTNPLSELTHKRRISCLGPNGIQRETAGMDIRGIHATYFGRICPIETPEGQNAGLVNSLTIFSKKNADGFLESIFHKIYKGQIQKQLEPIYLTASHEQEFIIHFGEPQLSESNFLKNKTFTARHQQQFVRISQNNLQLGFCSSFQIISIATSLIPFLEHNDANRVLMGSNMQRQSVPLLLFESAKIRNSVENRVISDSGYCIQSKFSGLTLYSSKTQLEFCKFPNQYKNQEQKKIIIKNYLLEKKIIQKFYNQVKKFKLVKLRLLTKFSKKNPLLSRSHEQFFNTYFKNHIITIDHFKFSPKIRNYLYKKKFLRKFTRLIDFKQNCLVIQRIAFSKNHILLKEQVYQISNKKYQIWLKNFQKTNQGTYLIQKPIISTLEWVQNGDLLSDCATSKNGKLALGQNLLIAYLPWEGFNFEDAIIINQNLVLQEKYTSLHIEKYEVDIHETLYGLERITSKLPIYDPTLNQLDENGIIQCGCFVKEGTLLVGKVTPIENKPLLPHEKLLYDIVGKEIERVKDTSLRAPKSTFGRVIYISLNDTPYKTKISGPIPFQKICIYIAEKRKLKIGDKMAGRHGNKGIISKILSAQDLPFLLNGEILDLILNPLGVPSRMNVGQLFECLLGFTSEKLNQDYQLEIFDEKYGFDASRSLVYERLFKLRKKFKQKWYFSTQCTGKLFLFDGRTGEKYQQPTTVGKSYIMKLIHLVDDKMHARSTGPYSLVTQQPLKGRSKYGGQRFGEMEVWALEGFGSAFILQELLTVKSDDTRGRTKIIENILKNSKMMFGTPESFKVLLRELQSLCLNIKICQTNIS</sequence>
<reference evidence="16" key="1">
    <citation type="submission" date="2017-03" db="EMBL/GenBank/DDBJ databases">
        <title>Chloroplast genome evolution in siphonous green algae.</title>
        <authorList>
            <person name="Cremen M.C."/>
            <person name="Marcelino V.R."/>
            <person name="Verbruggen H."/>
        </authorList>
    </citation>
    <scope>NUCLEOTIDE SEQUENCE</scope>
</reference>
<evidence type="ECO:0000256" key="5">
    <source>
        <dbReference type="ARBA" id="ARBA00022695"/>
    </source>
</evidence>
<dbReference type="InterPro" id="IPR037033">
    <property type="entry name" value="DNA-dir_RNAP_su2_hyb_sf"/>
</dbReference>
<dbReference type="InterPro" id="IPR007120">
    <property type="entry name" value="DNA-dir_RNAP_su2_dom"/>
</dbReference>
<evidence type="ECO:0000256" key="3">
    <source>
        <dbReference type="ARBA" id="ARBA00022478"/>
    </source>
</evidence>
<comment type="function">
    <text evidence="1 9 11">DNA-dependent RNA polymerase catalyzes the transcription of DNA into RNA using the four ribonucleoside triphosphates as substrates.</text>
</comment>
<evidence type="ECO:0000259" key="15">
    <source>
        <dbReference type="Pfam" id="PF04565"/>
    </source>
</evidence>
<dbReference type="Pfam" id="PF04560">
    <property type="entry name" value="RNA_pol_Rpb2_7"/>
    <property type="match status" value="1"/>
</dbReference>
<dbReference type="Gene3D" id="2.40.50.150">
    <property type="match status" value="1"/>
</dbReference>
<dbReference type="InterPro" id="IPR042107">
    <property type="entry name" value="DNA-dir_RNA_pol_bsu_ext_1_sf"/>
</dbReference>
<dbReference type="InterPro" id="IPR007121">
    <property type="entry name" value="RNA_pol_bsu_CS"/>
</dbReference>